<evidence type="ECO:0000256" key="1">
    <source>
        <dbReference type="SAM" id="MobiDB-lite"/>
    </source>
</evidence>
<reference evidence="4 5" key="1">
    <citation type="journal article" date="2018" name="PLoS Genet.">
        <title>Population sequencing reveals clonal diversity and ancestral inbreeding in the grapevine cultivar Chardonnay.</title>
        <authorList>
            <person name="Roach M.J."/>
            <person name="Johnson D.L."/>
            <person name="Bohlmann J."/>
            <person name="van Vuuren H.J."/>
            <person name="Jones S.J."/>
            <person name="Pretorius I.S."/>
            <person name="Schmidt S.A."/>
            <person name="Borneman A.R."/>
        </authorList>
    </citation>
    <scope>NUCLEOTIDE SEQUENCE [LARGE SCALE GENOMIC DNA]</scope>
    <source>
        <strain evidence="5">cv. Chardonnay</strain>
        <tissue evidence="4">Leaf</tissue>
    </source>
</reference>
<name>A0A438H0V6_VITVI</name>
<dbReference type="Pfam" id="PF00067">
    <property type="entry name" value="p450"/>
    <property type="match status" value="1"/>
</dbReference>
<accession>A0A438H0V6</accession>
<evidence type="ECO:0000313" key="4">
    <source>
        <dbReference type="EMBL" id="RVW78220.1"/>
    </source>
</evidence>
<evidence type="ECO:0000259" key="3">
    <source>
        <dbReference type="Pfam" id="PF25597"/>
    </source>
</evidence>
<protein>
    <submittedName>
        <fullName evidence="4">Retrovirus-related Pol polyprotein from transposon RE2</fullName>
    </submittedName>
</protein>
<dbReference type="Pfam" id="PF25597">
    <property type="entry name" value="SH3_retrovirus"/>
    <property type="match status" value="1"/>
</dbReference>
<dbReference type="GO" id="GO:0004497">
    <property type="term" value="F:monooxygenase activity"/>
    <property type="evidence" value="ECO:0007669"/>
    <property type="project" value="InterPro"/>
</dbReference>
<dbReference type="GO" id="GO:0005506">
    <property type="term" value="F:iron ion binding"/>
    <property type="evidence" value="ECO:0007669"/>
    <property type="project" value="InterPro"/>
</dbReference>
<dbReference type="SUPFAM" id="SSF56672">
    <property type="entry name" value="DNA/RNA polymerases"/>
    <property type="match status" value="1"/>
</dbReference>
<dbReference type="Gene3D" id="3.30.420.10">
    <property type="entry name" value="Ribonuclease H-like superfamily/Ribonuclease H"/>
    <property type="match status" value="1"/>
</dbReference>
<dbReference type="SUPFAM" id="SSF48264">
    <property type="entry name" value="Cytochrome P450"/>
    <property type="match status" value="1"/>
</dbReference>
<dbReference type="Gene3D" id="1.10.630.10">
    <property type="entry name" value="Cytochrome P450"/>
    <property type="match status" value="1"/>
</dbReference>
<dbReference type="SUPFAM" id="SSF53098">
    <property type="entry name" value="Ribonuclease H-like"/>
    <property type="match status" value="1"/>
</dbReference>
<dbReference type="Proteomes" id="UP000288805">
    <property type="component" value="Unassembled WGS sequence"/>
</dbReference>
<dbReference type="InterPro" id="IPR036396">
    <property type="entry name" value="Cyt_P450_sf"/>
</dbReference>
<feature type="compositionally biased region" description="Low complexity" evidence="1">
    <location>
        <begin position="825"/>
        <end position="840"/>
    </location>
</feature>
<feature type="domain" description="Retroviral polymerase SH3-like" evidence="3">
    <location>
        <begin position="666"/>
        <end position="728"/>
    </location>
</feature>
<evidence type="ECO:0000313" key="5">
    <source>
        <dbReference type="Proteomes" id="UP000288805"/>
    </source>
</evidence>
<dbReference type="CDD" id="cd09272">
    <property type="entry name" value="RNase_HI_RT_Ty1"/>
    <property type="match status" value="1"/>
</dbReference>
<feature type="region of interest" description="Disordered" evidence="1">
    <location>
        <begin position="766"/>
        <end position="800"/>
    </location>
</feature>
<organism evidence="4 5">
    <name type="scientific">Vitis vinifera</name>
    <name type="common">Grape</name>
    <dbReference type="NCBI Taxonomy" id="29760"/>
    <lineage>
        <taxon>Eukaryota</taxon>
        <taxon>Viridiplantae</taxon>
        <taxon>Streptophyta</taxon>
        <taxon>Embryophyta</taxon>
        <taxon>Tracheophyta</taxon>
        <taxon>Spermatophyta</taxon>
        <taxon>Magnoliopsida</taxon>
        <taxon>eudicotyledons</taxon>
        <taxon>Gunneridae</taxon>
        <taxon>Pentapetalae</taxon>
        <taxon>rosids</taxon>
        <taxon>Vitales</taxon>
        <taxon>Vitaceae</taxon>
        <taxon>Viteae</taxon>
        <taxon>Vitis</taxon>
    </lineage>
</organism>
<gene>
    <name evidence="4" type="primary">RE2_103</name>
    <name evidence="4" type="ORF">CK203_054727</name>
</gene>
<dbReference type="InterPro" id="IPR057670">
    <property type="entry name" value="SH3_retrovirus"/>
</dbReference>
<dbReference type="AlphaFoldDB" id="A0A438H0V6"/>
<evidence type="ECO:0000259" key="2">
    <source>
        <dbReference type="Pfam" id="PF07727"/>
    </source>
</evidence>
<dbReference type="Pfam" id="PF14223">
    <property type="entry name" value="Retrotran_gag_2"/>
    <property type="match status" value="1"/>
</dbReference>
<comment type="caution">
    <text evidence="4">The sequence shown here is derived from an EMBL/GenBank/DDBJ whole genome shotgun (WGS) entry which is preliminary data.</text>
</comment>
<feature type="compositionally biased region" description="Low complexity" evidence="1">
    <location>
        <begin position="782"/>
        <end position="800"/>
    </location>
</feature>
<dbReference type="GO" id="GO:0003676">
    <property type="term" value="F:nucleic acid binding"/>
    <property type="evidence" value="ECO:0007669"/>
    <property type="project" value="InterPro"/>
</dbReference>
<feature type="domain" description="Reverse transcriptase Ty1/copia-type" evidence="2">
    <location>
        <begin position="911"/>
        <end position="1062"/>
    </location>
</feature>
<dbReference type="PANTHER" id="PTHR47481:SF9">
    <property type="entry name" value="RETROTRANSPOSON GAG DOMAIN-CONTAINING PROTEIN"/>
    <property type="match status" value="1"/>
</dbReference>
<dbReference type="EMBL" id="QGNW01000299">
    <property type="protein sequence ID" value="RVW78220.1"/>
    <property type="molecule type" value="Genomic_DNA"/>
</dbReference>
<dbReference type="Pfam" id="PF07727">
    <property type="entry name" value="RVT_2"/>
    <property type="match status" value="1"/>
</dbReference>
<dbReference type="GO" id="GO:0016705">
    <property type="term" value="F:oxidoreductase activity, acting on paired donors, with incorporation or reduction of molecular oxygen"/>
    <property type="evidence" value="ECO:0007669"/>
    <property type="project" value="InterPro"/>
</dbReference>
<dbReference type="PANTHER" id="PTHR47481">
    <property type="match status" value="1"/>
</dbReference>
<dbReference type="InterPro" id="IPR043502">
    <property type="entry name" value="DNA/RNA_pol_sf"/>
</dbReference>
<dbReference type="InterPro" id="IPR012337">
    <property type="entry name" value="RNaseH-like_sf"/>
</dbReference>
<dbReference type="GO" id="GO:0020037">
    <property type="term" value="F:heme binding"/>
    <property type="evidence" value="ECO:0007669"/>
    <property type="project" value="InterPro"/>
</dbReference>
<dbReference type="InterPro" id="IPR001128">
    <property type="entry name" value="Cyt_P450"/>
</dbReference>
<feature type="region of interest" description="Disordered" evidence="1">
    <location>
        <begin position="825"/>
        <end position="848"/>
    </location>
</feature>
<dbReference type="InterPro" id="IPR013103">
    <property type="entry name" value="RVT_2"/>
</dbReference>
<feature type="compositionally biased region" description="Polar residues" evidence="1">
    <location>
        <begin position="766"/>
        <end position="781"/>
    </location>
</feature>
<sequence length="1270" mass="140958">MRQIRNEVNALLKGIIEKREKAMKVGKTANHDLLGLLMESNYREMQENDERKNVGMSIKDVIEECKLFYFAGQETTSVLLLWTMVLLSKHSNWQARAREEVLQVFGNKKPDGDGLNHLKISSKDSNEFFFLDPNLSLKISCTMALNTTSRTNVSLISSTSCFDGIISINATAQLPIKLNNNNFPSWKAQFDALLYGYDLMGFLDGNKTCPSKEIIAEDGTTVSNPDFVIWTRQDKLLLHAILASLSEGVVPLIAAATSSRDAWVKLHKLYANKSRSRVMNLKEKLTNITCNTRSVAEYLQTIKGIADELALIDTHLSDDDLTIFALNGLGSGFKEISAAIRARETPISFEELHDKLVEHETFLKREESRGGSNVTVNSTRTSFGNFQSRYGNGQNGNGQSNNGKRVLITDIPKAGSSTTMVTITIIFNPMLYANFVKKKGILLDNAIQLGGSCNNSQRFITPLLGTRRLQIGFWTLRLPSCLEITHTGSSKLPATSKSFFFPSSFVIKDLKTGARLTQGRSKDDVYEWPWPNKGNTLGTSPKQACPQIAFGVSSLRSRGPLDLVYSDVWGPSPIESIDGFRYSTSSVSPYTPEHVGSAERKHRHVVETGLAMLHKASLPLKYWSYAFLAAAYLINRLPTPILKHQSPFESLFQHMPNYDKLRAFGCLCFPWMRPYSDHKLDKRSKPCVFLGYSNTHNAYKCLDLSSNRVYISRHVQFIEHKFPFASNTTPTDLNQAISTWSSCSPALAAIQPSFFVVPTSSKSFPHQAPSCTNTGPNQELISSLSPTSSSPPTTASAPLSACDAPPRYDLSLSSLPVSFDSSNISSPSLSLSPPTQPQGSNPLPEPSHRIVTRSQNNIHCPKQFPDFKTSFHVTKHPLPASLEPTTASQALKDPKWCAAMDDELAALARNCTWVLVPPPSNHNIVGCKWVFRIKRNPDGSISRYKARLVAKGFHQRPGVDYHDTFSPVVKPTTIRVVLSIALSNGWSISQLDVNNAFLHGTLTEDVYMAQPPGYVDQANPTHVCRLQKALYGLKQAPRAWYMELRTFLLTFGFINSKELFSVHSEYVRDLLAKFNLEGIKDSSTPMSSTGHLTLNDGSPPANATQFRSLIGGLQYLQLTRLDIAFAVNKLAQFMHAPTQTHWTAAKTYSDVTPPLDLRAYSDADWAGDPDSYKSTTAFVLFLGGHPISWCSKKQKTVARSSTEAEYRAVASTAAEVTWVSHLLSELGITLQQSPTIYCDNLSATYLCVNPLFHSRMKHVALDYHLLGKKL</sequence>
<dbReference type="InterPro" id="IPR036397">
    <property type="entry name" value="RNaseH_sf"/>
</dbReference>
<proteinExistence type="predicted"/>